<organism evidence="2 3">
    <name type="scientific">Kitasatospora aburaviensis</name>
    <dbReference type="NCBI Taxonomy" id="67265"/>
    <lineage>
        <taxon>Bacteria</taxon>
        <taxon>Bacillati</taxon>
        <taxon>Actinomycetota</taxon>
        <taxon>Actinomycetes</taxon>
        <taxon>Kitasatosporales</taxon>
        <taxon>Streptomycetaceae</taxon>
        <taxon>Kitasatospora</taxon>
    </lineage>
</organism>
<evidence type="ECO:0000313" key="3">
    <source>
        <dbReference type="Proteomes" id="UP001596067"/>
    </source>
</evidence>
<gene>
    <name evidence="2" type="ORF">ACFP0N_14555</name>
</gene>
<protein>
    <submittedName>
        <fullName evidence="2">TniQ family protein</fullName>
    </submittedName>
</protein>
<reference evidence="3" key="1">
    <citation type="journal article" date="2019" name="Int. J. Syst. Evol. Microbiol.">
        <title>The Global Catalogue of Microorganisms (GCM) 10K type strain sequencing project: providing services to taxonomists for standard genome sequencing and annotation.</title>
        <authorList>
            <consortium name="The Broad Institute Genomics Platform"/>
            <consortium name="The Broad Institute Genome Sequencing Center for Infectious Disease"/>
            <person name="Wu L."/>
            <person name="Ma J."/>
        </authorList>
    </citation>
    <scope>NUCLEOTIDE SEQUENCE [LARGE SCALE GENOMIC DNA]</scope>
    <source>
        <strain evidence="3">CGMCC 4.1469</strain>
    </source>
</reference>
<dbReference type="Pfam" id="PF06527">
    <property type="entry name" value="TniQ"/>
    <property type="match status" value="1"/>
</dbReference>
<dbReference type="EMBL" id="JBHSOD010000015">
    <property type="protein sequence ID" value="MFC5886189.1"/>
    <property type="molecule type" value="Genomic_DNA"/>
</dbReference>
<accession>A0ABW1EZ71</accession>
<dbReference type="Proteomes" id="UP001596067">
    <property type="component" value="Unassembled WGS sequence"/>
</dbReference>
<dbReference type="InterPro" id="IPR009492">
    <property type="entry name" value="TniQ"/>
</dbReference>
<evidence type="ECO:0000259" key="1">
    <source>
        <dbReference type="Pfam" id="PF06527"/>
    </source>
</evidence>
<proteinExistence type="predicted"/>
<comment type="caution">
    <text evidence="2">The sequence shown here is derived from an EMBL/GenBank/DDBJ whole genome shotgun (WGS) entry which is preliminary data.</text>
</comment>
<feature type="domain" description="TniQ" evidence="1">
    <location>
        <begin position="9"/>
        <end position="152"/>
    </location>
</feature>
<name>A0ABW1EZ71_9ACTN</name>
<dbReference type="RefSeq" id="WP_313764703.1">
    <property type="nucleotide sequence ID" value="NZ_BAAAVH010000071.1"/>
</dbReference>
<sequence length="785" mass="86203">MITVPRTLPVRLQPVPGEALDSWLEAVACRLDTPLGDVMAEFGLPVRPNTRGACLLDIPWEWTILLRSAEVDAIAKASGLTPGRITGMTLAHYDQRAVVIDSVKRQVARGQLWGRGRASRFCPDCLAVTGGRWQLSWRLSWSFACTIHHRLLADRCPGCHRVQRERPHSRHAIPKPGRCACRQPGTNRNDPVSRCHHELAAAKTLQLPADHRAFKTQALLLDMFESGIASFGVFAGDPMPSAVALADIKAVAGRILAPAVRSGLQAVAPGDLAAAHLGTLTPPDGTARPAEARPGYMAPPDALTTAIAVTTAVDILDQPTITQAGEALRWVTDATRDAAGHSTPTNIESWGRNISTRLRAVYLAALDPSLRVTDQIRYRTAALVPCFPSTSASSDARRSRKIPSALWPEWSLLLCPVKSAYSRIMRPALAGSLLLFGSRIDLPDAAKLLGSATDDSNISRILQILRAGAHWPGILHALTRLAEHLDAHPVPIDYARRRGIDYDHLLPAAHWKQICRRTGAPLGREHRHQVVRNLLFQRISGMPEHLAPAAYVIKDTPRRTYLSEFTASLTPALAAALDDAARAFLHDQGIRGEPVAWHPPTSLMDGLDLPGPDPAAVDIELMHELVMAAQSNISTIAEQLGTSVEVLRHLLQRHPPPPPPLTSHQFRARGQAIAAAQAVLSREELTRLYCDERRSLGEIAEGFGLNRITLTRLANEYAIPLRRYRTARTVIDRTWFYEQYVHHHRSLADLAQEKAMSPANMRRWAKILGVPLRSRGESRPESAID</sequence>
<keyword evidence="3" id="KW-1185">Reference proteome</keyword>
<evidence type="ECO:0000313" key="2">
    <source>
        <dbReference type="EMBL" id="MFC5886189.1"/>
    </source>
</evidence>